<dbReference type="SMART" id="SM00181">
    <property type="entry name" value="EGF"/>
    <property type="match status" value="5"/>
</dbReference>
<protein>
    <recommendedName>
        <fullName evidence="3">EGF-like domain-containing protein</fullName>
    </recommendedName>
</protein>
<feature type="domain" description="EGF-like" evidence="3">
    <location>
        <begin position="470"/>
        <end position="503"/>
    </location>
</feature>
<accession>A0A0A1UA89</accession>
<evidence type="ECO:0000313" key="5">
    <source>
        <dbReference type="Proteomes" id="UP000014680"/>
    </source>
</evidence>
<gene>
    <name evidence="4" type="ORF">EIN_404950</name>
</gene>
<dbReference type="InterPro" id="IPR009030">
    <property type="entry name" value="Growth_fac_rcpt_cys_sf"/>
</dbReference>
<dbReference type="SMART" id="SM00261">
    <property type="entry name" value="FU"/>
    <property type="match status" value="3"/>
</dbReference>
<feature type="domain" description="EGF-like" evidence="3">
    <location>
        <begin position="773"/>
        <end position="803"/>
    </location>
</feature>
<evidence type="ECO:0000256" key="1">
    <source>
        <dbReference type="SAM" id="Phobius"/>
    </source>
</evidence>
<evidence type="ECO:0000259" key="3">
    <source>
        <dbReference type="SMART" id="SM00181"/>
    </source>
</evidence>
<dbReference type="KEGG" id="eiv:EIN_404950"/>
<sequence>MVMSTIIVSLFVYHTFAVCPNITSETALSEYCQIDTLSLDSQTLTLNQGAILEVSGDVTLERNAILIMQSNSSSIIEGILSTIRKGSIFISDTSSLSIGSISVDKGESILTLSDNSIIVINKQTQDIRSIQIKMNNNSVFEVGCDVTFDTYALLELNENSSVNFQKSSTLFGSLLLTDNSRGSFNQLVCDFKGSVSITGNSTIIVSNILDITSYCSSILFENEIRGIHSIVNQMKIYSKLKVNEKSSIMVDEIDIDNSISLDVSQNRTIRDLPLFFFEKEFSLPANMTITNESSFDFAITKIPLTQSEMPDGFTLLAKGHLIRYNNPSDIIYCHVNITKLDNYVEHYCPCFGCFITPLEMVSGIVINHTSTVVKNEIRRNTEEPDVVYIGDQTISLFHDTMSTFTISIVSNKVEMVDVQLLSKTVFFEAGNGFSFGEIHCYYGYFKENFFHCRNAMDCDGIIDKNMRCDNCTADNCDKCTKVGGVEQCTKCRDSFVLFENSCKSFFHCLAHTRGFCVKCEEGYTQSGSDCIKITKDDVCQVKSNDGKCLLCDTTDNLINNNGVCYQPTEEMIEVQQNNVIYCKKGFYSNGTFCLDCKEHDPDCLLCENGEPTKCENGYIFGTDRKCHLQSCDVEGNKMEDTNGLCVQNIDQCINVVNNKCVECAKGYIITDDNTCVNESKECELFGVGGCNRCIFGTYLDFNTLKCNKCDSLCANCYNNDTFCTSCYGGYFLSGGTCKSGGELANKCNILTLSGTGCVSCKEGYYRVGLDCFNCQPKCGTCLNDHSCLTCGQEYFNTNEGDCLLQSGLVGCATNVTTFGCSMCSDGYYTVNENQCAKCNNSCTKCINEAKCLSCEEGLVLVNFNCVAYNTIENCVKSKNSKCSKCTFWKSPNTDGTLCVKKVVWWVIFIVILLVLMLMVGTIVLVWFLVKRYIKAEGKTVKHTLFNIHDSNIAFVDLGDNVVVSHTILQFGNEDEYINVMKRSGKYFVSAIPVVMQ</sequence>
<dbReference type="Proteomes" id="UP000014680">
    <property type="component" value="Unassembled WGS sequence"/>
</dbReference>
<name>A0A0A1UA89_ENTIV</name>
<dbReference type="GeneID" id="14889010"/>
<dbReference type="InterPro" id="IPR000742">
    <property type="entry name" value="EGF"/>
</dbReference>
<dbReference type="SUPFAM" id="SSF57184">
    <property type="entry name" value="Growth factor receptor domain"/>
    <property type="match status" value="3"/>
</dbReference>
<feature type="domain" description="EGF-like" evidence="3">
    <location>
        <begin position="630"/>
        <end position="676"/>
    </location>
</feature>
<reference evidence="4 5" key="1">
    <citation type="submission" date="2012-10" db="EMBL/GenBank/DDBJ databases">
        <authorList>
            <person name="Zafar N."/>
            <person name="Inman J."/>
            <person name="Hall N."/>
            <person name="Lorenzi H."/>
            <person name="Caler E."/>
        </authorList>
    </citation>
    <scope>NUCLEOTIDE SEQUENCE [LARGE SCALE GENOMIC DNA]</scope>
    <source>
        <strain evidence="4 5">IP1</strain>
    </source>
</reference>
<dbReference type="PANTHER" id="PTHR45756:SF1">
    <property type="entry name" value="PROTEIN KINASE DOMAIN CONTAINING PROTEIN"/>
    <property type="match status" value="1"/>
</dbReference>
<organism evidence="4 5">
    <name type="scientific">Entamoeba invadens IP1</name>
    <dbReference type="NCBI Taxonomy" id="370355"/>
    <lineage>
        <taxon>Eukaryota</taxon>
        <taxon>Amoebozoa</taxon>
        <taxon>Evosea</taxon>
        <taxon>Archamoebae</taxon>
        <taxon>Mastigamoebida</taxon>
        <taxon>Entamoebidae</taxon>
        <taxon>Entamoeba</taxon>
    </lineage>
</organism>
<dbReference type="VEuPathDB" id="AmoebaDB:EIN_404950"/>
<keyword evidence="1" id="KW-1133">Transmembrane helix</keyword>
<feature type="signal peptide" evidence="2">
    <location>
        <begin position="1"/>
        <end position="17"/>
    </location>
</feature>
<keyword evidence="5" id="KW-1185">Reference proteome</keyword>
<dbReference type="InterPro" id="IPR053215">
    <property type="entry name" value="TKL_Ser/Thr_kinase"/>
</dbReference>
<dbReference type="EMBL" id="KB206537">
    <property type="protein sequence ID" value="ELP90081.1"/>
    <property type="molecule type" value="Genomic_DNA"/>
</dbReference>
<feature type="domain" description="EGF-like" evidence="3">
    <location>
        <begin position="834"/>
        <end position="866"/>
    </location>
</feature>
<dbReference type="OrthoDB" id="6019644at2759"/>
<dbReference type="RefSeq" id="XP_004256852.1">
    <property type="nucleotide sequence ID" value="XM_004256804.1"/>
</dbReference>
<keyword evidence="1" id="KW-0812">Transmembrane</keyword>
<feature type="chain" id="PRO_5001991035" description="EGF-like domain-containing protein" evidence="2">
    <location>
        <begin position="18"/>
        <end position="996"/>
    </location>
</feature>
<feature type="domain" description="EGF-like" evidence="3">
    <location>
        <begin position="708"/>
        <end position="738"/>
    </location>
</feature>
<keyword evidence="1" id="KW-0472">Membrane</keyword>
<proteinExistence type="predicted"/>
<evidence type="ECO:0000313" key="4">
    <source>
        <dbReference type="EMBL" id="ELP90081.1"/>
    </source>
</evidence>
<dbReference type="PANTHER" id="PTHR45756">
    <property type="entry name" value="PALMITOYLTRANSFERASE"/>
    <property type="match status" value="1"/>
</dbReference>
<dbReference type="InterPro" id="IPR006212">
    <property type="entry name" value="Furin_repeat"/>
</dbReference>
<evidence type="ECO:0000256" key="2">
    <source>
        <dbReference type="SAM" id="SignalP"/>
    </source>
</evidence>
<dbReference type="AlphaFoldDB" id="A0A0A1UA89"/>
<keyword evidence="2" id="KW-0732">Signal</keyword>
<feature type="transmembrane region" description="Helical" evidence="1">
    <location>
        <begin position="902"/>
        <end position="929"/>
    </location>
</feature>
<dbReference type="Gene3D" id="2.10.220.10">
    <property type="entry name" value="Hormone Receptor, Insulin-like Growth Factor Receptor 1, Chain A, domain 2"/>
    <property type="match status" value="2"/>
</dbReference>